<feature type="region of interest" description="Disordered" evidence="9">
    <location>
        <begin position="658"/>
        <end position="772"/>
    </location>
</feature>
<feature type="compositionally biased region" description="Low complexity" evidence="9">
    <location>
        <begin position="456"/>
        <end position="475"/>
    </location>
</feature>
<evidence type="ECO:0000256" key="4">
    <source>
        <dbReference type="ARBA" id="ARBA00022553"/>
    </source>
</evidence>
<keyword evidence="5" id="KW-0805">Transcription regulation</keyword>
<feature type="region of interest" description="Disordered" evidence="9">
    <location>
        <begin position="449"/>
        <end position="486"/>
    </location>
</feature>
<feature type="domain" description="AXH" evidence="10">
    <location>
        <begin position="524"/>
        <end position="656"/>
    </location>
</feature>
<dbReference type="Pfam" id="PF08517">
    <property type="entry name" value="AXH"/>
    <property type="match status" value="1"/>
</dbReference>
<accession>A0A6A5ETH3</accession>
<dbReference type="AlphaFoldDB" id="A0A6A5ETH3"/>
<feature type="compositionally biased region" description="Basic and acidic residues" evidence="9">
    <location>
        <begin position="715"/>
        <end position="739"/>
    </location>
</feature>
<feature type="compositionally biased region" description="Low complexity" evidence="9">
    <location>
        <begin position="519"/>
        <end position="532"/>
    </location>
</feature>
<dbReference type="Pfam" id="PF12547">
    <property type="entry name" value="ATXN-1_C"/>
    <property type="match status" value="1"/>
</dbReference>
<dbReference type="SUPFAM" id="SSF102031">
    <property type="entry name" value="AXH domain"/>
    <property type="match status" value="1"/>
</dbReference>
<feature type="region of interest" description="Disordered" evidence="9">
    <location>
        <begin position="69"/>
        <end position="88"/>
    </location>
</feature>
<protein>
    <recommendedName>
        <fullName evidence="10">AXH domain-containing protein</fullName>
    </recommendedName>
</protein>
<feature type="compositionally biased region" description="Gly residues" evidence="9">
    <location>
        <begin position="26"/>
        <end position="56"/>
    </location>
</feature>
<keyword evidence="3" id="KW-0678">Repressor</keyword>
<evidence type="ECO:0000256" key="1">
    <source>
        <dbReference type="ARBA" id="ARBA00004123"/>
    </source>
</evidence>
<dbReference type="Proteomes" id="UP000465112">
    <property type="component" value="Chromosome 3"/>
</dbReference>
<dbReference type="PANTHER" id="PTHR13392:SF6">
    <property type="entry name" value="ATAXIN-1-LIKE"/>
    <property type="match status" value="1"/>
</dbReference>
<evidence type="ECO:0000256" key="2">
    <source>
        <dbReference type="ARBA" id="ARBA00007348"/>
    </source>
</evidence>
<dbReference type="OrthoDB" id="10000452at2759"/>
<evidence type="ECO:0000256" key="5">
    <source>
        <dbReference type="ARBA" id="ARBA00023015"/>
    </source>
</evidence>
<evidence type="ECO:0000256" key="9">
    <source>
        <dbReference type="SAM" id="MobiDB-lite"/>
    </source>
</evidence>
<dbReference type="PANTHER" id="PTHR13392">
    <property type="entry name" value="ATAXIN 1"/>
    <property type="match status" value="1"/>
</dbReference>
<organism evidence="11 12">
    <name type="scientific">Perca fluviatilis</name>
    <name type="common">European perch</name>
    <dbReference type="NCBI Taxonomy" id="8168"/>
    <lineage>
        <taxon>Eukaryota</taxon>
        <taxon>Metazoa</taxon>
        <taxon>Chordata</taxon>
        <taxon>Craniata</taxon>
        <taxon>Vertebrata</taxon>
        <taxon>Euteleostomi</taxon>
        <taxon>Actinopterygii</taxon>
        <taxon>Neopterygii</taxon>
        <taxon>Teleostei</taxon>
        <taxon>Neoteleostei</taxon>
        <taxon>Acanthomorphata</taxon>
        <taxon>Eupercaria</taxon>
        <taxon>Perciformes</taxon>
        <taxon>Percoidei</taxon>
        <taxon>Percidae</taxon>
        <taxon>Percinae</taxon>
        <taxon>Perca</taxon>
    </lineage>
</organism>
<gene>
    <name evidence="11" type="ORF">PFLUV_G00032490</name>
</gene>
<keyword evidence="6" id="KW-0238">DNA-binding</keyword>
<dbReference type="EMBL" id="VHII01000003">
    <property type="protein sequence ID" value="KAF1392867.1"/>
    <property type="molecule type" value="Genomic_DNA"/>
</dbReference>
<comment type="subcellular location">
    <subcellularLocation>
        <location evidence="1">Nucleus</location>
    </subcellularLocation>
</comment>
<reference evidence="11 12" key="1">
    <citation type="submission" date="2019-06" db="EMBL/GenBank/DDBJ databases">
        <title>A chromosome-scale genome assembly of the European perch, Perca fluviatilis.</title>
        <authorList>
            <person name="Roques C."/>
            <person name="Zahm M."/>
            <person name="Cabau C."/>
            <person name="Klopp C."/>
            <person name="Bouchez O."/>
            <person name="Donnadieu C."/>
            <person name="Kuhl H."/>
            <person name="Gislard M."/>
            <person name="Guendouz S."/>
            <person name="Journot L."/>
            <person name="Haffray P."/>
            <person name="Bestin A."/>
            <person name="Morvezen R."/>
            <person name="Feron R."/>
            <person name="Wen M."/>
            <person name="Jouanno E."/>
            <person name="Herpin A."/>
            <person name="Schartl M."/>
            <person name="Postlethwait J."/>
            <person name="Schaerlinger B."/>
            <person name="Chardard D."/>
            <person name="Lecocq T."/>
            <person name="Poncet C."/>
            <person name="Jaffrelo L."/>
            <person name="Lampietro C."/>
            <person name="Guiguen Y."/>
        </authorList>
    </citation>
    <scope>NUCLEOTIDE SEQUENCE [LARGE SCALE GENOMIC DNA]</scope>
    <source>
        <tissue evidence="11">Blood</tissue>
    </source>
</reference>
<evidence type="ECO:0000256" key="8">
    <source>
        <dbReference type="ARBA" id="ARBA00023242"/>
    </source>
</evidence>
<name>A0A6A5ETH3_PERFL</name>
<feature type="region of interest" description="Disordered" evidence="9">
    <location>
        <begin position="274"/>
        <end position="301"/>
    </location>
</feature>
<keyword evidence="4" id="KW-0597">Phosphoprotein</keyword>
<dbReference type="InterPro" id="IPR003652">
    <property type="entry name" value="Ataxin_AXH_dom"/>
</dbReference>
<evidence type="ECO:0000256" key="7">
    <source>
        <dbReference type="ARBA" id="ARBA00023163"/>
    </source>
</evidence>
<feature type="compositionally biased region" description="Polar residues" evidence="9">
    <location>
        <begin position="682"/>
        <end position="693"/>
    </location>
</feature>
<dbReference type="SMART" id="SM00536">
    <property type="entry name" value="AXH"/>
    <property type="match status" value="1"/>
</dbReference>
<comment type="similarity">
    <text evidence="2">Belongs to the ATXN1 family.</text>
</comment>
<comment type="caution">
    <text evidence="11">The sequence shown here is derived from an EMBL/GenBank/DDBJ whole genome shotgun (WGS) entry which is preliminary data.</text>
</comment>
<dbReference type="InterPro" id="IPR043404">
    <property type="entry name" value="ATAXIN1-like"/>
</dbReference>
<feature type="region of interest" description="Disordered" evidence="9">
    <location>
        <begin position="1"/>
        <end position="64"/>
    </location>
</feature>
<dbReference type="Gene3D" id="2.170.16.10">
    <property type="entry name" value="Hedgehog/Intein (Hint) domain"/>
    <property type="match status" value="1"/>
</dbReference>
<proteinExistence type="inferred from homology"/>
<feature type="region of interest" description="Disordered" evidence="9">
    <location>
        <begin position="336"/>
        <end position="356"/>
    </location>
</feature>
<feature type="region of interest" description="Disordered" evidence="9">
    <location>
        <begin position="785"/>
        <end position="842"/>
    </location>
</feature>
<evidence type="ECO:0000259" key="10">
    <source>
        <dbReference type="PROSITE" id="PS51148"/>
    </source>
</evidence>
<dbReference type="GO" id="GO:0005634">
    <property type="term" value="C:nucleus"/>
    <property type="evidence" value="ECO:0007669"/>
    <property type="project" value="UniProtKB-SubCell"/>
</dbReference>
<feature type="region of interest" description="Disordered" evidence="9">
    <location>
        <begin position="500"/>
        <end position="532"/>
    </location>
</feature>
<sequence length="842" mass="89915">MKQAQERNQECLPPKKRDLLVSNSSGAGGTVGVGGGGGSSSGGGSNAGGTNAGGVIGEDEVVSIQNSAANSDTQGGTPSGEWLRAQPGLHYGVDNSDGIPAVPVDQYGMLYKVALPSVTYSPTSLHPVLSHISPAYTVHSPLLQHPGLPYPPLGYAQIPHSSLQFVSSPYAAVPYALTPGFVPGSLISPSGTIPQPHAVSHLVPYPSVIQEGVVSPPPQAQVAAHTFAKVAVSSGVPLMLPSEQAAQQHLGTLGVMSTAELSSRGLSVFYHPQGARAASRDPHSAQQENEPEMNGGDKEQGAREVVLDSAYTARNTRLLQVASNCAAQEYSQDRGLLNRRLEERSSPGQRSTPDSDLEVQHVVGRIASSSQGGVRKEVSFAPLNLSQGAQRTRDVHGESDRTAYTAQTVSYNDPRVSSLQQQTGQPGHAVMLANGQPVLIPLEYHLQHQPQPPQQHYPGQANDASASHASTTMASPNPSFKASDSSARVCLLERAELTTAQQQIPQQPPHQPTADVTQALASSLAPASTPSNPSHFMKGAIIQLATGELKRVEDLQTQDFVRSAEVSGGLKIDSSMVVDIRASQQRPGLVSLHFTVGEQQSKVTIDVPPEHPFFVFGQGWSSCSPERTAQLYGLACHHLQVGDVCVSITLQQQQQQLQPQQQKQPQHHHSQQQQQQQQQQQNLSRTLSKTNATPGPGHQLMGPPAPQQSRPPSHFRLDRIHRERQRDGEKDAVDKEEATHFGVVGHPEMPIRPSRTSAEHPRSQSSYHLHTEGSAFAGAGTGAMQAALSASQRRWSSPGLQRYSMKGDEGPRPQLSTSGHTRPSFIPQEVKLSIEGRSNAGK</sequence>
<evidence type="ECO:0000313" key="12">
    <source>
        <dbReference type="Proteomes" id="UP000465112"/>
    </source>
</evidence>
<feature type="compositionally biased region" description="Basic and acidic residues" evidence="9">
    <location>
        <begin position="1"/>
        <end position="19"/>
    </location>
</feature>
<dbReference type="GO" id="GO:0003677">
    <property type="term" value="F:DNA binding"/>
    <property type="evidence" value="ECO:0007669"/>
    <property type="project" value="UniProtKB-KW"/>
</dbReference>
<dbReference type="InterPro" id="IPR036096">
    <property type="entry name" value="Ataxin_AXH_dom_sf"/>
</dbReference>
<feature type="compositionally biased region" description="Polar residues" evidence="9">
    <location>
        <begin position="788"/>
        <end position="799"/>
    </location>
</feature>
<evidence type="ECO:0000256" key="6">
    <source>
        <dbReference type="ARBA" id="ARBA00023125"/>
    </source>
</evidence>
<keyword evidence="7" id="KW-0804">Transcription</keyword>
<dbReference type="PROSITE" id="PS51148">
    <property type="entry name" value="AXH"/>
    <property type="match status" value="1"/>
</dbReference>
<keyword evidence="12" id="KW-1185">Reference proteome</keyword>
<feature type="compositionally biased region" description="Low complexity" evidence="9">
    <location>
        <begin position="671"/>
        <end position="681"/>
    </location>
</feature>
<dbReference type="GO" id="GO:0003723">
    <property type="term" value="F:RNA binding"/>
    <property type="evidence" value="ECO:0007669"/>
    <property type="project" value="InterPro"/>
</dbReference>
<feature type="compositionally biased region" description="Polar residues" evidence="9">
    <location>
        <begin position="476"/>
        <end position="486"/>
    </location>
</feature>
<evidence type="ECO:0000256" key="3">
    <source>
        <dbReference type="ARBA" id="ARBA00022491"/>
    </source>
</evidence>
<evidence type="ECO:0000313" key="11">
    <source>
        <dbReference type="EMBL" id="KAF1392867.1"/>
    </source>
</evidence>
<keyword evidence="8" id="KW-0539">Nucleus</keyword>
<dbReference type="GO" id="GO:0006355">
    <property type="term" value="P:regulation of DNA-templated transcription"/>
    <property type="evidence" value="ECO:0007669"/>
    <property type="project" value="InterPro"/>
</dbReference>
<dbReference type="InterPro" id="IPR020997">
    <property type="entry name" value="Ataxin-1_N"/>
</dbReference>